<comment type="caution">
    <text evidence="1">The sequence shown here is derived from an EMBL/GenBank/DDBJ whole genome shotgun (WGS) entry which is preliminary data.</text>
</comment>
<organism evidence="1 2">
    <name type="scientific">Phytophthora nicotianae P1976</name>
    <dbReference type="NCBI Taxonomy" id="1317066"/>
    <lineage>
        <taxon>Eukaryota</taxon>
        <taxon>Sar</taxon>
        <taxon>Stramenopiles</taxon>
        <taxon>Oomycota</taxon>
        <taxon>Peronosporomycetes</taxon>
        <taxon>Peronosporales</taxon>
        <taxon>Peronosporaceae</taxon>
        <taxon>Phytophthora</taxon>
    </lineage>
</organism>
<protein>
    <submittedName>
        <fullName evidence="1">Uncharacterized protein</fullName>
    </submittedName>
</protein>
<gene>
    <name evidence="1" type="ORF">F444_14774</name>
</gene>
<dbReference type="AlphaFoldDB" id="A0A080ZP11"/>
<feature type="non-terminal residue" evidence="1">
    <location>
        <position position="1"/>
    </location>
</feature>
<evidence type="ECO:0000313" key="2">
    <source>
        <dbReference type="Proteomes" id="UP000028582"/>
    </source>
</evidence>
<evidence type="ECO:0000313" key="1">
    <source>
        <dbReference type="EMBL" id="ETO68372.1"/>
    </source>
</evidence>
<reference evidence="1 2" key="1">
    <citation type="submission" date="2013-11" db="EMBL/GenBank/DDBJ databases">
        <title>The Genome Sequence of Phytophthora parasitica P1976.</title>
        <authorList>
            <consortium name="The Broad Institute Genomics Platform"/>
            <person name="Russ C."/>
            <person name="Tyler B."/>
            <person name="Panabieres F."/>
            <person name="Shan W."/>
            <person name="Tripathy S."/>
            <person name="Grunwald N."/>
            <person name="Machado M."/>
            <person name="Johnson C.S."/>
            <person name="Walker B."/>
            <person name="Young S."/>
            <person name="Zeng Q."/>
            <person name="Gargeya S."/>
            <person name="Fitzgerald M."/>
            <person name="Haas B."/>
            <person name="Abouelleil A."/>
            <person name="Allen A.W."/>
            <person name="Alvarado L."/>
            <person name="Arachchi H.M."/>
            <person name="Berlin A.M."/>
            <person name="Chapman S.B."/>
            <person name="Gainer-Dewar J."/>
            <person name="Goldberg J."/>
            <person name="Griggs A."/>
            <person name="Gujja S."/>
            <person name="Hansen M."/>
            <person name="Howarth C."/>
            <person name="Imamovic A."/>
            <person name="Ireland A."/>
            <person name="Larimer J."/>
            <person name="McCowan C."/>
            <person name="Murphy C."/>
            <person name="Pearson M."/>
            <person name="Poon T.W."/>
            <person name="Priest M."/>
            <person name="Roberts A."/>
            <person name="Saif S."/>
            <person name="Shea T."/>
            <person name="Sisk P."/>
            <person name="Sykes S."/>
            <person name="Wortman J."/>
            <person name="Nusbaum C."/>
            <person name="Birren B."/>
        </authorList>
    </citation>
    <scope>NUCLEOTIDE SEQUENCE [LARGE SCALE GENOMIC DNA]</scope>
    <source>
        <strain evidence="1 2">P1976</strain>
    </source>
</reference>
<dbReference type="OrthoDB" id="122579at2759"/>
<proteinExistence type="predicted"/>
<dbReference type="Proteomes" id="UP000028582">
    <property type="component" value="Unassembled WGS sequence"/>
</dbReference>
<accession>A0A080ZP11</accession>
<name>A0A080ZP11_PHYNI</name>
<sequence length="160" mass="17806">TSSSDTISNQWSNEYCENAAVRMVTKTYLGRRTVTPIEIAVAAGDGERGVFVPTVQLGSVMLATTVTKVKNGKTWVPAINASDGRVKLLSRKELGTWISLDDDVEVLEMHGVLGREQLCDWLRELGDSETPLENEDDVQIGLEDEGGRELIRRLLRVYRK</sequence>
<dbReference type="EMBL" id="ANJA01002672">
    <property type="protein sequence ID" value="ETO68372.1"/>
    <property type="molecule type" value="Genomic_DNA"/>
</dbReference>